<evidence type="ECO:0000313" key="6">
    <source>
        <dbReference type="EMBL" id="MRV71504.1"/>
    </source>
</evidence>
<dbReference type="InterPro" id="IPR046358">
    <property type="entry name" value="Flagellin_C"/>
</dbReference>
<dbReference type="Proteomes" id="UP000446768">
    <property type="component" value="Unassembled WGS sequence"/>
</dbReference>
<dbReference type="GO" id="GO:0005576">
    <property type="term" value="C:extracellular region"/>
    <property type="evidence" value="ECO:0007669"/>
    <property type="project" value="UniProtKB-SubCell"/>
</dbReference>
<evidence type="ECO:0000259" key="5">
    <source>
        <dbReference type="Pfam" id="PF00700"/>
    </source>
</evidence>
<sequence>MRQAVTVVCSTINPSQDFPKGKNTLLSMHTNHASLAAINAAGRSQRLLSVSNERLATGYRINSGQDDAAGLQIATRLHAQNAGMKMAMRNTQNSISKLQTMDSVLEGLNRSMFRMQELATQAADASYTDADREAMQVEYDELGKQNERLVKEDLLYGENGLLTGKAANDFITRFQFGATAEESTQYQFETLYNNALDATRNTSGVNVPYQVVLPGNIIETRVTDTGAELLSSGGANAVMGRINTAINLVAQSRSELGALINRLDHTFNNLQTAVENGQASEGRFMDADFADETANATVQLMLLQSSTAMMRKSNVTPALVISLLQ</sequence>
<comment type="similarity">
    <text evidence="1 3">Belongs to the bacterial flagellin family.</text>
</comment>
<keyword evidence="6" id="KW-0966">Cell projection</keyword>
<keyword evidence="6" id="KW-0282">Flagellum</keyword>
<comment type="subcellular location">
    <subcellularLocation>
        <location evidence="3">Secreted</location>
    </subcellularLocation>
    <subcellularLocation>
        <location evidence="3">Bacterial flagellum</location>
    </subcellularLocation>
</comment>
<evidence type="ECO:0000256" key="3">
    <source>
        <dbReference type="RuleBase" id="RU362073"/>
    </source>
</evidence>
<comment type="function">
    <text evidence="3">Flagellin is the subunit protein which polymerizes to form the filaments of bacterial flagella.</text>
</comment>
<evidence type="ECO:0000259" key="4">
    <source>
        <dbReference type="Pfam" id="PF00669"/>
    </source>
</evidence>
<evidence type="ECO:0000256" key="1">
    <source>
        <dbReference type="ARBA" id="ARBA00005709"/>
    </source>
</evidence>
<accession>A0A7X2LT63</accession>
<dbReference type="InterPro" id="IPR001029">
    <property type="entry name" value="Flagellin_N"/>
</dbReference>
<comment type="caution">
    <text evidence="6">The sequence shown here is derived from an EMBL/GenBank/DDBJ whole genome shotgun (WGS) entry which is preliminary data.</text>
</comment>
<dbReference type="EMBL" id="WKJJ01000004">
    <property type="protein sequence ID" value="MRV71504.1"/>
    <property type="molecule type" value="Genomic_DNA"/>
</dbReference>
<keyword evidence="3" id="KW-0964">Secreted</keyword>
<dbReference type="SUPFAM" id="SSF64518">
    <property type="entry name" value="Phase 1 flagellin"/>
    <property type="match status" value="1"/>
</dbReference>
<dbReference type="Gene3D" id="1.20.1330.10">
    <property type="entry name" value="f41 fragment of flagellin, N-terminal domain"/>
    <property type="match status" value="1"/>
</dbReference>
<feature type="domain" description="Flagellin C-terminal" evidence="5">
    <location>
        <begin position="240"/>
        <end position="324"/>
    </location>
</feature>
<keyword evidence="7" id="KW-1185">Reference proteome</keyword>
<name>A0A7X2LT63_9BURK</name>
<gene>
    <name evidence="6" type="ORF">GJ700_07180</name>
</gene>
<proteinExistence type="inferred from homology"/>
<keyword evidence="6" id="KW-0969">Cilium</keyword>
<evidence type="ECO:0000313" key="7">
    <source>
        <dbReference type="Proteomes" id="UP000446768"/>
    </source>
</evidence>
<organism evidence="6 7">
    <name type="scientific">Pseudoduganella rivuli</name>
    <dbReference type="NCBI Taxonomy" id="2666085"/>
    <lineage>
        <taxon>Bacteria</taxon>
        <taxon>Pseudomonadati</taxon>
        <taxon>Pseudomonadota</taxon>
        <taxon>Betaproteobacteria</taxon>
        <taxon>Burkholderiales</taxon>
        <taxon>Oxalobacteraceae</taxon>
        <taxon>Telluria group</taxon>
        <taxon>Pseudoduganella</taxon>
    </lineage>
</organism>
<dbReference type="PANTHER" id="PTHR42792:SF2">
    <property type="entry name" value="FLAGELLIN"/>
    <property type="match status" value="1"/>
</dbReference>
<dbReference type="Pfam" id="PF00669">
    <property type="entry name" value="Flagellin_N"/>
    <property type="match status" value="1"/>
</dbReference>
<keyword evidence="2 3" id="KW-0975">Bacterial flagellum</keyword>
<dbReference type="Pfam" id="PF00700">
    <property type="entry name" value="Flagellin_C"/>
    <property type="match status" value="1"/>
</dbReference>
<dbReference type="PRINTS" id="PR00207">
    <property type="entry name" value="FLAGELLIN"/>
</dbReference>
<dbReference type="PANTHER" id="PTHR42792">
    <property type="entry name" value="FLAGELLIN"/>
    <property type="match status" value="1"/>
</dbReference>
<evidence type="ECO:0000256" key="2">
    <source>
        <dbReference type="ARBA" id="ARBA00023143"/>
    </source>
</evidence>
<protein>
    <recommendedName>
        <fullName evidence="3">Flagellin</fullName>
    </recommendedName>
</protein>
<feature type="domain" description="Flagellin N-terminal" evidence="4">
    <location>
        <begin position="30"/>
        <end position="162"/>
    </location>
</feature>
<dbReference type="AlphaFoldDB" id="A0A7X2LT63"/>
<dbReference type="GO" id="GO:0005198">
    <property type="term" value="F:structural molecule activity"/>
    <property type="evidence" value="ECO:0007669"/>
    <property type="project" value="UniProtKB-UniRule"/>
</dbReference>
<reference evidence="6 7" key="1">
    <citation type="submission" date="2019-11" db="EMBL/GenBank/DDBJ databases">
        <title>Novel species isolated from a subtropical stream in China.</title>
        <authorList>
            <person name="Lu H."/>
        </authorList>
    </citation>
    <scope>NUCLEOTIDE SEQUENCE [LARGE SCALE GENOMIC DNA]</scope>
    <source>
        <strain evidence="6 7">FT92W</strain>
    </source>
</reference>
<dbReference type="GO" id="GO:0009288">
    <property type="term" value="C:bacterial-type flagellum"/>
    <property type="evidence" value="ECO:0007669"/>
    <property type="project" value="UniProtKB-SubCell"/>
</dbReference>
<dbReference type="InterPro" id="IPR001492">
    <property type="entry name" value="Flagellin"/>
</dbReference>